<dbReference type="AlphaFoldDB" id="A0A0E0H976"/>
<sequence length="107" mass="11156">MSWWQSQKIIRKGGAGGGGSTAAPATAAAAGGIGGGGAGEVAVQKVYHNLAPKPTFRKIDSIKEDINKKADRFIKMTRARLFNQTKSFRQPAGSPPATAAGRDGKLF</sequence>
<evidence type="ECO:0000313" key="3">
    <source>
        <dbReference type="Proteomes" id="UP000006591"/>
    </source>
</evidence>
<protein>
    <submittedName>
        <fullName evidence="2">Uncharacterized protein</fullName>
    </submittedName>
</protein>
<accession>A0A0E0H976</accession>
<evidence type="ECO:0000313" key="2">
    <source>
        <dbReference type="EnsemblPlants" id="ONIVA05G02740.1"/>
    </source>
</evidence>
<dbReference type="HOGENOM" id="CLU_2349821_0_0_1"/>
<reference evidence="2" key="2">
    <citation type="submission" date="2018-04" db="EMBL/GenBank/DDBJ databases">
        <title>OnivRS2 (Oryza nivara Reference Sequence Version 2).</title>
        <authorList>
            <person name="Zhang J."/>
            <person name="Kudrna D."/>
            <person name="Lee S."/>
            <person name="Talag J."/>
            <person name="Rajasekar S."/>
            <person name="Welchert J."/>
            <person name="Hsing Y.-I."/>
            <person name="Wing R.A."/>
        </authorList>
    </citation>
    <scope>NUCLEOTIDE SEQUENCE [LARGE SCALE GENOMIC DNA]</scope>
    <source>
        <strain evidence="2">SL10</strain>
    </source>
</reference>
<organism evidence="2">
    <name type="scientific">Oryza nivara</name>
    <name type="common">Indian wild rice</name>
    <name type="synonym">Oryza sativa f. spontanea</name>
    <dbReference type="NCBI Taxonomy" id="4536"/>
    <lineage>
        <taxon>Eukaryota</taxon>
        <taxon>Viridiplantae</taxon>
        <taxon>Streptophyta</taxon>
        <taxon>Embryophyta</taxon>
        <taxon>Tracheophyta</taxon>
        <taxon>Spermatophyta</taxon>
        <taxon>Magnoliopsida</taxon>
        <taxon>Liliopsida</taxon>
        <taxon>Poales</taxon>
        <taxon>Poaceae</taxon>
        <taxon>BOP clade</taxon>
        <taxon>Oryzoideae</taxon>
        <taxon>Oryzeae</taxon>
        <taxon>Oryzinae</taxon>
        <taxon>Oryza</taxon>
    </lineage>
</organism>
<name>A0A0E0H976_ORYNI</name>
<reference evidence="2" key="1">
    <citation type="submission" date="2015-04" db="UniProtKB">
        <authorList>
            <consortium name="EnsemblPlants"/>
        </authorList>
    </citation>
    <scope>IDENTIFICATION</scope>
    <source>
        <strain evidence="2">SL10</strain>
    </source>
</reference>
<dbReference type="EnsemblPlants" id="ONIVA05G02740.1">
    <property type="protein sequence ID" value="ONIVA05G02740.1"/>
    <property type="gene ID" value="ONIVA05G02740"/>
</dbReference>
<proteinExistence type="predicted"/>
<evidence type="ECO:0000256" key="1">
    <source>
        <dbReference type="SAM" id="MobiDB-lite"/>
    </source>
</evidence>
<dbReference type="OMA" id="GRMHTIK"/>
<feature type="region of interest" description="Disordered" evidence="1">
    <location>
        <begin position="84"/>
        <end position="107"/>
    </location>
</feature>
<dbReference type="Proteomes" id="UP000006591">
    <property type="component" value="Chromosome 5"/>
</dbReference>
<feature type="region of interest" description="Disordered" evidence="1">
    <location>
        <begin position="1"/>
        <end position="29"/>
    </location>
</feature>
<keyword evidence="3" id="KW-1185">Reference proteome</keyword>
<dbReference type="Gramene" id="ONIVA05G02740.1">
    <property type="protein sequence ID" value="ONIVA05G02740.1"/>
    <property type="gene ID" value="ONIVA05G02740"/>
</dbReference>